<proteinExistence type="predicted"/>
<organism evidence="1 2">
    <name type="scientific">Kutzneria viridogrisea</name>
    <dbReference type="NCBI Taxonomy" id="47990"/>
    <lineage>
        <taxon>Bacteria</taxon>
        <taxon>Bacillati</taxon>
        <taxon>Actinomycetota</taxon>
        <taxon>Actinomycetes</taxon>
        <taxon>Pseudonocardiales</taxon>
        <taxon>Pseudonocardiaceae</taxon>
        <taxon>Kutzneria</taxon>
    </lineage>
</organism>
<dbReference type="RefSeq" id="WP_025357304.1">
    <property type="nucleotide sequence ID" value="NZ_BAAABQ010000018.1"/>
</dbReference>
<sequence>MTGSQEAARRRARTRLLQKYLINPPSKLLTTLGLLRGHIILETTGRRSGKRRRTVLGAQRAGSVLWVVAEQGRHAGYVRNLISQPRVRVRVDGRWHDARATVLDQDDVDARLASFEDQKHVAMVRRFGTSLLTVSIELDGH</sequence>
<protein>
    <submittedName>
        <fullName evidence="1">Deazaflavin-dependent oxidoreductase (Nitroreductase family)</fullName>
    </submittedName>
</protein>
<evidence type="ECO:0000313" key="2">
    <source>
        <dbReference type="Proteomes" id="UP000517916"/>
    </source>
</evidence>
<comment type="caution">
    <text evidence="1">The sequence shown here is derived from an EMBL/GenBank/DDBJ whole genome shotgun (WGS) entry which is preliminary data.</text>
</comment>
<name>A0ABR6BW10_9PSEU</name>
<dbReference type="Gene3D" id="2.30.110.10">
    <property type="entry name" value="Electron Transport, Fmn-binding Protein, Chain A"/>
    <property type="match status" value="1"/>
</dbReference>
<dbReference type="EMBL" id="JACJID010000007">
    <property type="protein sequence ID" value="MBA8930885.1"/>
    <property type="molecule type" value="Genomic_DNA"/>
</dbReference>
<dbReference type="Pfam" id="PF04075">
    <property type="entry name" value="F420H2_quin_red"/>
    <property type="match status" value="1"/>
</dbReference>
<dbReference type="InterPro" id="IPR012349">
    <property type="entry name" value="Split_barrel_FMN-bd"/>
</dbReference>
<evidence type="ECO:0000313" key="1">
    <source>
        <dbReference type="EMBL" id="MBA8930885.1"/>
    </source>
</evidence>
<dbReference type="InterPro" id="IPR004378">
    <property type="entry name" value="F420H2_quin_Rdtase"/>
</dbReference>
<keyword evidence="2" id="KW-1185">Reference proteome</keyword>
<reference evidence="1 2" key="1">
    <citation type="submission" date="2020-08" db="EMBL/GenBank/DDBJ databases">
        <title>Genomic Encyclopedia of Archaeal and Bacterial Type Strains, Phase II (KMG-II): from individual species to whole genera.</title>
        <authorList>
            <person name="Goeker M."/>
        </authorList>
    </citation>
    <scope>NUCLEOTIDE SEQUENCE [LARGE SCALE GENOMIC DNA]</scope>
    <source>
        <strain evidence="1 2">DSM 43850</strain>
    </source>
</reference>
<dbReference type="NCBIfam" id="TIGR00026">
    <property type="entry name" value="hi_GC_TIGR00026"/>
    <property type="match status" value="1"/>
</dbReference>
<gene>
    <name evidence="1" type="ORF">BC739_008132</name>
</gene>
<accession>A0ABR6BW10</accession>
<dbReference type="Proteomes" id="UP000517916">
    <property type="component" value="Unassembled WGS sequence"/>
</dbReference>